<accession>A0A8J8NYW9</accession>
<proteinExistence type="predicted"/>
<name>A0A8J8NYW9_HALGN</name>
<evidence type="ECO:0000313" key="2">
    <source>
        <dbReference type="Proteomes" id="UP000785679"/>
    </source>
</evidence>
<comment type="caution">
    <text evidence="1">The sequence shown here is derived from an EMBL/GenBank/DDBJ whole genome shotgun (WGS) entry which is preliminary data.</text>
</comment>
<reference evidence="1" key="1">
    <citation type="submission" date="2019-06" db="EMBL/GenBank/DDBJ databases">
        <authorList>
            <person name="Zheng W."/>
        </authorList>
    </citation>
    <scope>NUCLEOTIDE SEQUENCE</scope>
    <source>
        <strain evidence="1">QDHG01</strain>
    </source>
</reference>
<keyword evidence="2" id="KW-1185">Reference proteome</keyword>
<gene>
    <name evidence="1" type="ORF">FGO68_gene12193</name>
</gene>
<protein>
    <submittedName>
        <fullName evidence="1">Uncharacterized protein</fullName>
    </submittedName>
</protein>
<organism evidence="1 2">
    <name type="scientific">Halteria grandinella</name>
    <dbReference type="NCBI Taxonomy" id="5974"/>
    <lineage>
        <taxon>Eukaryota</taxon>
        <taxon>Sar</taxon>
        <taxon>Alveolata</taxon>
        <taxon>Ciliophora</taxon>
        <taxon>Intramacronucleata</taxon>
        <taxon>Spirotrichea</taxon>
        <taxon>Stichotrichia</taxon>
        <taxon>Sporadotrichida</taxon>
        <taxon>Halteriidae</taxon>
        <taxon>Halteria</taxon>
    </lineage>
</organism>
<dbReference type="EMBL" id="RRYP01003280">
    <property type="protein sequence ID" value="TNV83952.1"/>
    <property type="molecule type" value="Genomic_DNA"/>
</dbReference>
<dbReference type="AlphaFoldDB" id="A0A8J8NYW9"/>
<dbReference type="Proteomes" id="UP000785679">
    <property type="component" value="Unassembled WGS sequence"/>
</dbReference>
<evidence type="ECO:0000313" key="1">
    <source>
        <dbReference type="EMBL" id="TNV83952.1"/>
    </source>
</evidence>
<sequence length="252" mass="29308">MPLVTGEALGQQWLSKRVARGVIPVDNKRKKLFKQEIIEQIVKQAGIQESEELLEAIEQYQRMLKSQEARLVVEIYELEEGEKLITVEQQPQIAYINKEITLALPPNPREISLIIDDKGLLSSQMGSSNLLIVRYDREMGEQTLIILDDPSTPPILYDYINNKFMPDLFKAFRLNLTNGLHIDRVETICVKYYEFKQMLKQDGMVKEMIMVHKTDINNIRRVKEVNVDGKTYEIKGTKVAESMQRHMMHLFQ</sequence>